<dbReference type="Proteomes" id="UP000004671">
    <property type="component" value="Chromosome"/>
</dbReference>
<evidence type="ECO:0000256" key="1">
    <source>
        <dbReference type="SAM" id="Phobius"/>
    </source>
</evidence>
<evidence type="ECO:0000313" key="2">
    <source>
        <dbReference type="EMBL" id="APF17901.1"/>
    </source>
</evidence>
<dbReference type="InterPro" id="IPR030888">
    <property type="entry name" value="Put_ccm"/>
</dbReference>
<keyword evidence="1" id="KW-1133">Transmembrane helix</keyword>
<gene>
    <name evidence="2" type="primary">ccmD</name>
    <name evidence="2" type="ORF">Cabys_1152</name>
    <name evidence="3" type="ORF">Calab_2349</name>
</gene>
<organism evidence="3 4">
    <name type="scientific">Caldithrix abyssi DSM 13497</name>
    <dbReference type="NCBI Taxonomy" id="880073"/>
    <lineage>
        <taxon>Bacteria</taxon>
        <taxon>Pseudomonadati</taxon>
        <taxon>Calditrichota</taxon>
        <taxon>Calditrichia</taxon>
        <taxon>Calditrichales</taxon>
        <taxon>Calditrichaceae</taxon>
        <taxon>Caldithrix</taxon>
    </lineage>
</organism>
<accession>H1XY32</accession>
<reference evidence="2 5" key="2">
    <citation type="submission" date="2016-11" db="EMBL/GenBank/DDBJ databases">
        <title>Genomic analysis of Caldithrix abyssi and proposal of a novel bacterial phylum Caldithrichaeota.</title>
        <authorList>
            <person name="Kublanov I."/>
            <person name="Sigalova O."/>
            <person name="Gavrilov S."/>
            <person name="Lebedinsky A."/>
            <person name="Ivanova N."/>
            <person name="Daum C."/>
            <person name="Reddy T."/>
            <person name="Klenk H.P."/>
            <person name="Goker M."/>
            <person name="Reva O."/>
            <person name="Miroshnichenko M."/>
            <person name="Kyprides N."/>
            <person name="Woyke T."/>
            <person name="Gelfand M."/>
        </authorList>
    </citation>
    <scope>NUCLEOTIDE SEQUENCE [LARGE SCALE GENOMIC DNA]</scope>
    <source>
        <strain evidence="2 5">LF13</strain>
    </source>
</reference>
<dbReference type="STRING" id="880073.Cabys_1152"/>
<evidence type="ECO:0000313" key="4">
    <source>
        <dbReference type="Proteomes" id="UP000004671"/>
    </source>
</evidence>
<keyword evidence="4" id="KW-1185">Reference proteome</keyword>
<name>H1XY32_CALAY</name>
<keyword evidence="1" id="KW-0812">Transmembrane</keyword>
<dbReference type="RefSeq" id="WP_006929153.1">
    <property type="nucleotide sequence ID" value="NZ_CM001402.1"/>
</dbReference>
<evidence type="ECO:0000313" key="3">
    <source>
        <dbReference type="EMBL" id="EHO41959.1"/>
    </source>
</evidence>
<keyword evidence="1" id="KW-0472">Membrane</keyword>
<proteinExistence type="predicted"/>
<dbReference type="AlphaFoldDB" id="H1XY32"/>
<dbReference type="KEGG" id="caby:Cabys_1152"/>
<dbReference type="InParanoid" id="H1XY32"/>
<dbReference type="PaxDb" id="880073-Calab_2349"/>
<dbReference type="HOGENOM" id="CLU_3165739_0_0_0"/>
<dbReference type="NCBIfam" id="TIGR04391">
    <property type="entry name" value="CcmD_alt_fam"/>
    <property type="match status" value="1"/>
</dbReference>
<feature type="transmembrane region" description="Helical" evidence="1">
    <location>
        <begin position="6"/>
        <end position="23"/>
    </location>
</feature>
<protein>
    <submittedName>
        <fullName evidence="2">CcmD family protein</fullName>
    </submittedName>
</protein>
<evidence type="ECO:0000313" key="5">
    <source>
        <dbReference type="Proteomes" id="UP000183868"/>
    </source>
</evidence>
<sequence>MNPEYVVMIINLVIWSGIFVYLWKTDRAVKKLEQEIKHLHSNEKSDS</sequence>
<dbReference type="EMBL" id="CM001402">
    <property type="protein sequence ID" value="EHO41959.1"/>
    <property type="molecule type" value="Genomic_DNA"/>
</dbReference>
<dbReference type="EMBL" id="CP018099">
    <property type="protein sequence ID" value="APF17901.1"/>
    <property type="molecule type" value="Genomic_DNA"/>
</dbReference>
<reference evidence="3 4" key="1">
    <citation type="submission" date="2011-09" db="EMBL/GenBank/DDBJ databases">
        <title>The permanent draft genome of Caldithrix abyssi DSM 13497.</title>
        <authorList>
            <consortium name="US DOE Joint Genome Institute (JGI-PGF)"/>
            <person name="Lucas S."/>
            <person name="Han J."/>
            <person name="Lapidus A."/>
            <person name="Bruce D."/>
            <person name="Goodwin L."/>
            <person name="Pitluck S."/>
            <person name="Peters L."/>
            <person name="Kyrpides N."/>
            <person name="Mavromatis K."/>
            <person name="Ivanova N."/>
            <person name="Mikhailova N."/>
            <person name="Chertkov O."/>
            <person name="Detter J.C."/>
            <person name="Tapia R."/>
            <person name="Han C."/>
            <person name="Land M."/>
            <person name="Hauser L."/>
            <person name="Markowitz V."/>
            <person name="Cheng J.-F."/>
            <person name="Hugenholtz P."/>
            <person name="Woyke T."/>
            <person name="Wu D."/>
            <person name="Spring S."/>
            <person name="Brambilla E."/>
            <person name="Klenk H.-P."/>
            <person name="Eisen J.A."/>
        </authorList>
    </citation>
    <scope>NUCLEOTIDE SEQUENCE [LARGE SCALE GENOMIC DNA]</scope>
    <source>
        <strain evidence="3 4">DSM 13497</strain>
    </source>
</reference>
<dbReference type="Proteomes" id="UP000183868">
    <property type="component" value="Chromosome"/>
</dbReference>